<dbReference type="Proteomes" id="UP001366060">
    <property type="component" value="Unassembled WGS sequence"/>
</dbReference>
<dbReference type="RefSeq" id="WP_341628252.1">
    <property type="nucleotide sequence ID" value="NZ_JBAKBA010000024.1"/>
</dbReference>
<accession>A0ABU9HCY6</accession>
<organism evidence="1 2">
    <name type="scientific">Psychromonas arctica</name>
    <dbReference type="NCBI Taxonomy" id="168275"/>
    <lineage>
        <taxon>Bacteria</taxon>
        <taxon>Pseudomonadati</taxon>
        <taxon>Pseudomonadota</taxon>
        <taxon>Gammaproteobacteria</taxon>
        <taxon>Alteromonadales</taxon>
        <taxon>Psychromonadaceae</taxon>
        <taxon>Psychromonas</taxon>
    </lineage>
</organism>
<proteinExistence type="predicted"/>
<name>A0ABU9HCY6_9GAMM</name>
<reference evidence="1 2" key="1">
    <citation type="submission" date="2024-02" db="EMBL/GenBank/DDBJ databases">
        <title>Bacteria isolated from the canopy kelp, Nereocystis luetkeana.</title>
        <authorList>
            <person name="Pfister C.A."/>
            <person name="Younker I.T."/>
            <person name="Light S.H."/>
        </authorList>
    </citation>
    <scope>NUCLEOTIDE SEQUENCE [LARGE SCALE GENOMIC DNA]</scope>
    <source>
        <strain evidence="1 2">TI.2.07</strain>
    </source>
</reference>
<evidence type="ECO:0000313" key="1">
    <source>
        <dbReference type="EMBL" id="MEL0659716.1"/>
    </source>
</evidence>
<comment type="caution">
    <text evidence="1">The sequence shown here is derived from an EMBL/GenBank/DDBJ whole genome shotgun (WGS) entry which is preliminary data.</text>
</comment>
<sequence length="82" mass="9516">MRHSIYILLATTLIKADIKHELRLKRKLLRPIKVDLNLSAHMLMDIGINPDGFAVGERFTSAQKARRIVRYLRYIKSAEIIT</sequence>
<keyword evidence="2" id="KW-1185">Reference proteome</keyword>
<gene>
    <name evidence="1" type="ORF">V6255_11255</name>
</gene>
<evidence type="ECO:0000313" key="2">
    <source>
        <dbReference type="Proteomes" id="UP001366060"/>
    </source>
</evidence>
<dbReference type="EMBL" id="JBAKBA010000024">
    <property type="protein sequence ID" value="MEL0659716.1"/>
    <property type="molecule type" value="Genomic_DNA"/>
</dbReference>
<protein>
    <submittedName>
        <fullName evidence="1">Uncharacterized protein</fullName>
    </submittedName>
</protein>